<organism evidence="3 4">
    <name type="scientific">Cuscuta europaea</name>
    <name type="common">European dodder</name>
    <dbReference type="NCBI Taxonomy" id="41803"/>
    <lineage>
        <taxon>Eukaryota</taxon>
        <taxon>Viridiplantae</taxon>
        <taxon>Streptophyta</taxon>
        <taxon>Embryophyta</taxon>
        <taxon>Tracheophyta</taxon>
        <taxon>Spermatophyta</taxon>
        <taxon>Magnoliopsida</taxon>
        <taxon>eudicotyledons</taxon>
        <taxon>Gunneridae</taxon>
        <taxon>Pentapetalae</taxon>
        <taxon>asterids</taxon>
        <taxon>lamiids</taxon>
        <taxon>Solanales</taxon>
        <taxon>Convolvulaceae</taxon>
        <taxon>Cuscuteae</taxon>
        <taxon>Cuscuta</taxon>
        <taxon>Cuscuta subgen. Cuscuta</taxon>
    </lineage>
</organism>
<evidence type="ECO:0000256" key="1">
    <source>
        <dbReference type="SAM" id="MobiDB-lite"/>
    </source>
</evidence>
<proteinExistence type="predicted"/>
<feature type="transmembrane region" description="Helical" evidence="2">
    <location>
        <begin position="87"/>
        <end position="103"/>
    </location>
</feature>
<keyword evidence="2" id="KW-0812">Transmembrane</keyword>
<keyword evidence="2" id="KW-1133">Transmembrane helix</keyword>
<evidence type="ECO:0000313" key="4">
    <source>
        <dbReference type="Proteomes" id="UP001152484"/>
    </source>
</evidence>
<evidence type="ECO:0000256" key="2">
    <source>
        <dbReference type="SAM" id="Phobius"/>
    </source>
</evidence>
<sequence length="124" mass="13900">MGNEEKRASNGGCFRSGWNCHFHYTLCDHFRRLHYSRKIDGFLPTSKSLRSSPSAASPCASQPSPPLTLPPHAAAVTTNFTTPHRSLAGMFLMFTGLYFVLWAKGNEVFDNYPNEYDVEKPLLS</sequence>
<evidence type="ECO:0000313" key="3">
    <source>
        <dbReference type="EMBL" id="CAH9120029.1"/>
    </source>
</evidence>
<dbReference type="AlphaFoldDB" id="A0A9P1A383"/>
<dbReference type="OrthoDB" id="642067at2759"/>
<comment type="caution">
    <text evidence="3">The sequence shown here is derived from an EMBL/GenBank/DDBJ whole genome shotgun (WGS) entry which is preliminary data.</text>
</comment>
<feature type="compositionally biased region" description="Low complexity" evidence="1">
    <location>
        <begin position="47"/>
        <end position="62"/>
    </location>
</feature>
<reference evidence="3" key="1">
    <citation type="submission" date="2022-07" db="EMBL/GenBank/DDBJ databases">
        <authorList>
            <person name="Macas J."/>
            <person name="Novak P."/>
            <person name="Neumann P."/>
        </authorList>
    </citation>
    <scope>NUCLEOTIDE SEQUENCE</scope>
</reference>
<keyword evidence="2" id="KW-0472">Membrane</keyword>
<name>A0A9P1A383_CUSEU</name>
<gene>
    <name evidence="3" type="ORF">CEURO_LOCUS22575</name>
</gene>
<dbReference type="Proteomes" id="UP001152484">
    <property type="component" value="Unassembled WGS sequence"/>
</dbReference>
<feature type="region of interest" description="Disordered" evidence="1">
    <location>
        <begin position="47"/>
        <end position="70"/>
    </location>
</feature>
<accession>A0A9P1A383</accession>
<keyword evidence="4" id="KW-1185">Reference proteome</keyword>
<dbReference type="EMBL" id="CAMAPE010000082">
    <property type="protein sequence ID" value="CAH9120029.1"/>
    <property type="molecule type" value="Genomic_DNA"/>
</dbReference>
<protein>
    <submittedName>
        <fullName evidence="3">Uncharacterized protein</fullName>
    </submittedName>
</protein>